<dbReference type="SUPFAM" id="SSF56235">
    <property type="entry name" value="N-terminal nucleophile aminohydrolases (Ntn hydrolases)"/>
    <property type="match status" value="1"/>
</dbReference>
<dbReference type="EMBL" id="BSTK01000018">
    <property type="protein sequence ID" value="GLY90949.1"/>
    <property type="molecule type" value="Genomic_DNA"/>
</dbReference>
<dbReference type="InterPro" id="IPR026869">
    <property type="entry name" value="EgtC-like"/>
</dbReference>
<name>A0A9W6SBQ0_9ACTN</name>
<dbReference type="Gene3D" id="3.60.20.10">
    <property type="entry name" value="Glutamine Phosphoribosylpyrophosphate, subunit 1, domain 1"/>
    <property type="match status" value="1"/>
</dbReference>
<keyword evidence="1 3" id="KW-0315">Glutamine amidotransferase</keyword>
<accession>A0A9W6SBQ0</accession>
<proteinExistence type="predicted"/>
<evidence type="ECO:0000313" key="3">
    <source>
        <dbReference type="EMBL" id="GLY90949.1"/>
    </source>
</evidence>
<dbReference type="CDD" id="cd01908">
    <property type="entry name" value="YafJ"/>
    <property type="match status" value="1"/>
</dbReference>
<evidence type="ECO:0000313" key="4">
    <source>
        <dbReference type="Proteomes" id="UP001165074"/>
    </source>
</evidence>
<gene>
    <name evidence="3" type="ORF">Airi02_088780</name>
</gene>
<dbReference type="PANTHER" id="PTHR43187">
    <property type="entry name" value="GLUTAMINE AMIDOTRANSFERASE DUG3-RELATED"/>
    <property type="match status" value="1"/>
</dbReference>
<dbReference type="InterPro" id="IPR052373">
    <property type="entry name" value="Gamma-glu_amide_hydrolase"/>
</dbReference>
<protein>
    <submittedName>
        <fullName evidence="3">Class II glutamine amidotransferase</fullName>
    </submittedName>
</protein>
<dbReference type="PROSITE" id="PS51278">
    <property type="entry name" value="GATASE_TYPE_2"/>
    <property type="match status" value="1"/>
</dbReference>
<reference evidence="3" key="1">
    <citation type="submission" date="2023-03" db="EMBL/GenBank/DDBJ databases">
        <title>Actinoallomurus iriomotensis NBRC 103684.</title>
        <authorList>
            <person name="Ichikawa N."/>
            <person name="Sato H."/>
            <person name="Tonouchi N."/>
        </authorList>
    </citation>
    <scope>NUCLEOTIDE SEQUENCE</scope>
    <source>
        <strain evidence="3">NBRC 103684</strain>
    </source>
</reference>
<dbReference type="PANTHER" id="PTHR43187:SF1">
    <property type="entry name" value="GLUTAMINE AMIDOTRANSFERASE DUG3-RELATED"/>
    <property type="match status" value="1"/>
</dbReference>
<dbReference type="InterPro" id="IPR029055">
    <property type="entry name" value="Ntn_hydrolases_N"/>
</dbReference>
<dbReference type="AlphaFoldDB" id="A0A9W6SBQ0"/>
<keyword evidence="4" id="KW-1185">Reference proteome</keyword>
<comment type="caution">
    <text evidence="3">The sequence shown here is derived from an EMBL/GenBank/DDBJ whole genome shotgun (WGS) entry which is preliminary data.</text>
</comment>
<feature type="domain" description="Glutamine amidotransferase type-2" evidence="2">
    <location>
        <begin position="9"/>
        <end position="250"/>
    </location>
</feature>
<evidence type="ECO:0000256" key="1">
    <source>
        <dbReference type="ARBA" id="ARBA00022962"/>
    </source>
</evidence>
<dbReference type="Proteomes" id="UP001165074">
    <property type="component" value="Unassembled WGS sequence"/>
</dbReference>
<evidence type="ECO:0000259" key="2">
    <source>
        <dbReference type="PROSITE" id="PS51278"/>
    </source>
</evidence>
<organism evidence="3 4">
    <name type="scientific">Actinoallomurus iriomotensis</name>
    <dbReference type="NCBI Taxonomy" id="478107"/>
    <lineage>
        <taxon>Bacteria</taxon>
        <taxon>Bacillati</taxon>
        <taxon>Actinomycetota</taxon>
        <taxon>Actinomycetes</taxon>
        <taxon>Streptosporangiales</taxon>
        <taxon>Thermomonosporaceae</taxon>
        <taxon>Actinoallomurus</taxon>
    </lineage>
</organism>
<dbReference type="Pfam" id="PF13230">
    <property type="entry name" value="GATase_4"/>
    <property type="match status" value="1"/>
</dbReference>
<sequence length="286" mass="32369">MPGEGAHMCRWLAYTGSPILLDELLYEPEHSLIEQSRFARLGAETTNGDGYGLGLYEGDGDVPPTVVRSTTPAWSDLNLRELAGHFRSRLFFAHIRASTGSAVQQTNCHPFRYGRWLWMHNGAITDFGRLKRDLVFAVDPELYPAIEGSTDSEVMFFLALTFGLRQDPPAAVERMVGFVEWTGRRYGVENAVQMTVATSDGERVWSFRYSSQNRSRSLFYSTEVRTLRQLHPEVFIREVLSDDARIVVSEPLRDLPGAWNEVPESTYIVTEHGLHEVHPFHPVSPP</sequence>
<dbReference type="InterPro" id="IPR017932">
    <property type="entry name" value="GATase_2_dom"/>
</dbReference>